<dbReference type="EC" id="2.3.1.41" evidence="1"/>
<accession>A0A2P6Q5F2</accession>
<keyword evidence="4" id="KW-0012">Acyltransferase</keyword>
<name>A0A2P6Q5F2_ROSCH</name>
<dbReference type="PANTHER" id="PTHR11712">
    <property type="entry name" value="POLYKETIDE SYNTHASE-RELATED"/>
    <property type="match status" value="1"/>
</dbReference>
<dbReference type="Pfam" id="PF02801">
    <property type="entry name" value="Ketoacyl-synt_C"/>
    <property type="match status" value="1"/>
</dbReference>
<dbReference type="AlphaFoldDB" id="A0A2P6Q5F2"/>
<dbReference type="InterPro" id="IPR014031">
    <property type="entry name" value="Ketoacyl_synth_C"/>
</dbReference>
<keyword evidence="5" id="KW-1185">Reference proteome</keyword>
<protein>
    <recommendedName>
        <fullName evidence="1">beta-ketoacyl-[acyl-carrier-protein] synthase I</fullName>
        <ecNumber evidence="1">2.3.1.41</ecNumber>
    </recommendedName>
</protein>
<dbReference type="SUPFAM" id="SSF53901">
    <property type="entry name" value="Thiolase-like"/>
    <property type="match status" value="1"/>
</dbReference>
<dbReference type="InterPro" id="IPR020841">
    <property type="entry name" value="PKS_Beta-ketoAc_synthase_dom"/>
</dbReference>
<dbReference type="Proteomes" id="UP000238479">
    <property type="component" value="Chromosome 5"/>
</dbReference>
<sequence length="113" mass="12398">MMVMESLEHAMKRGAPIIAEYLGGAINCDAYHMTDPRVDGLGVSTCIERSLKDAGVSPEEVNYINAHATSTLLGDLAEVNAIKKVFKNTKKIKINATKVTPSVLLWVWKLLLQ</sequence>
<evidence type="ECO:0000259" key="3">
    <source>
        <dbReference type="PROSITE" id="PS52004"/>
    </source>
</evidence>
<dbReference type="Gene3D" id="3.40.47.10">
    <property type="match status" value="1"/>
</dbReference>
<evidence type="ECO:0000256" key="1">
    <source>
        <dbReference type="ARBA" id="ARBA00013191"/>
    </source>
</evidence>
<dbReference type="PANTHER" id="PTHR11712:SF336">
    <property type="entry name" value="3-OXOACYL-[ACYL-CARRIER-PROTEIN] SYNTHASE, MITOCHONDRIAL"/>
    <property type="match status" value="1"/>
</dbReference>
<dbReference type="GO" id="GO:0006633">
    <property type="term" value="P:fatty acid biosynthetic process"/>
    <property type="evidence" value="ECO:0007669"/>
    <property type="project" value="TreeGrafter"/>
</dbReference>
<evidence type="ECO:0000313" key="4">
    <source>
        <dbReference type="EMBL" id="PRQ29413.1"/>
    </source>
</evidence>
<dbReference type="InterPro" id="IPR016039">
    <property type="entry name" value="Thiolase-like"/>
</dbReference>
<dbReference type="GO" id="GO:0004315">
    <property type="term" value="F:3-oxoacyl-[acyl-carrier-protein] synthase activity"/>
    <property type="evidence" value="ECO:0007669"/>
    <property type="project" value="UniProtKB-EC"/>
</dbReference>
<dbReference type="Gramene" id="PRQ29413">
    <property type="protein sequence ID" value="PRQ29413"/>
    <property type="gene ID" value="RchiOBHm_Chr5g0013611"/>
</dbReference>
<dbReference type="EMBL" id="PDCK01000043">
    <property type="protein sequence ID" value="PRQ29413.1"/>
    <property type="molecule type" value="Genomic_DNA"/>
</dbReference>
<dbReference type="InterPro" id="IPR000794">
    <property type="entry name" value="Beta-ketoacyl_synthase"/>
</dbReference>
<reference evidence="4 5" key="1">
    <citation type="journal article" date="2018" name="Nat. Genet.">
        <title>The Rosa genome provides new insights in the design of modern roses.</title>
        <authorList>
            <person name="Bendahmane M."/>
        </authorList>
    </citation>
    <scope>NUCLEOTIDE SEQUENCE [LARGE SCALE GENOMIC DNA]</scope>
    <source>
        <strain evidence="5">cv. Old Blush</strain>
    </source>
</reference>
<evidence type="ECO:0000313" key="5">
    <source>
        <dbReference type="Proteomes" id="UP000238479"/>
    </source>
</evidence>
<dbReference type="PROSITE" id="PS52004">
    <property type="entry name" value="KS3_2"/>
    <property type="match status" value="1"/>
</dbReference>
<feature type="domain" description="Ketosynthase family 3 (KS3)" evidence="3">
    <location>
        <begin position="1"/>
        <end position="113"/>
    </location>
</feature>
<comment type="caution">
    <text evidence="4">The sequence shown here is derived from an EMBL/GenBank/DDBJ whole genome shotgun (WGS) entry which is preliminary data.</text>
</comment>
<dbReference type="STRING" id="74649.A0A2P6Q5F2"/>
<organism evidence="4 5">
    <name type="scientific">Rosa chinensis</name>
    <name type="common">China rose</name>
    <dbReference type="NCBI Taxonomy" id="74649"/>
    <lineage>
        <taxon>Eukaryota</taxon>
        <taxon>Viridiplantae</taxon>
        <taxon>Streptophyta</taxon>
        <taxon>Embryophyta</taxon>
        <taxon>Tracheophyta</taxon>
        <taxon>Spermatophyta</taxon>
        <taxon>Magnoliopsida</taxon>
        <taxon>eudicotyledons</taxon>
        <taxon>Gunneridae</taxon>
        <taxon>Pentapetalae</taxon>
        <taxon>rosids</taxon>
        <taxon>fabids</taxon>
        <taxon>Rosales</taxon>
        <taxon>Rosaceae</taxon>
        <taxon>Rosoideae</taxon>
        <taxon>Rosoideae incertae sedis</taxon>
        <taxon>Rosa</taxon>
    </lineage>
</organism>
<gene>
    <name evidence="4" type="ORF">RchiOBHm_Chr5g0013611</name>
</gene>
<evidence type="ECO:0000256" key="2">
    <source>
        <dbReference type="ARBA" id="ARBA00022679"/>
    </source>
</evidence>
<dbReference type="GO" id="GO:0005739">
    <property type="term" value="C:mitochondrion"/>
    <property type="evidence" value="ECO:0007669"/>
    <property type="project" value="TreeGrafter"/>
</dbReference>
<proteinExistence type="predicted"/>
<keyword evidence="2 4" id="KW-0808">Transferase</keyword>
<dbReference type="OMA" id="QHEVQVA"/>